<evidence type="ECO:0000313" key="1">
    <source>
        <dbReference type="EMBL" id="MFC0563142.1"/>
    </source>
</evidence>
<proteinExistence type="predicted"/>
<dbReference type="RefSeq" id="WP_377335394.1">
    <property type="nucleotide sequence ID" value="NZ_JBHLUE010000002.1"/>
</dbReference>
<sequence length="104" mass="11371">MTVAATVVFVRPPGAARDRDQAYQVLIDAADRGTVRAGDELRLVVAPGGHRARVRLGRAGSRELKFEVGAGREVRLRVEPNGGPLAALWRLVAKDRYLRLTREG</sequence>
<dbReference type="Proteomes" id="UP001589894">
    <property type="component" value="Unassembled WGS sequence"/>
</dbReference>
<keyword evidence="2" id="KW-1185">Reference proteome</keyword>
<name>A0ABV6NQU0_9ACTN</name>
<organism evidence="1 2">
    <name type="scientific">Plantactinospora siamensis</name>
    <dbReference type="NCBI Taxonomy" id="555372"/>
    <lineage>
        <taxon>Bacteria</taxon>
        <taxon>Bacillati</taxon>
        <taxon>Actinomycetota</taxon>
        <taxon>Actinomycetes</taxon>
        <taxon>Micromonosporales</taxon>
        <taxon>Micromonosporaceae</taxon>
        <taxon>Plantactinospora</taxon>
    </lineage>
</organism>
<comment type="caution">
    <text evidence="1">The sequence shown here is derived from an EMBL/GenBank/DDBJ whole genome shotgun (WGS) entry which is preliminary data.</text>
</comment>
<dbReference type="EMBL" id="JBHLUE010000002">
    <property type="protein sequence ID" value="MFC0563142.1"/>
    <property type="molecule type" value="Genomic_DNA"/>
</dbReference>
<gene>
    <name evidence="1" type="ORF">ACFFHU_03025</name>
</gene>
<reference evidence="1 2" key="1">
    <citation type="submission" date="2024-09" db="EMBL/GenBank/DDBJ databases">
        <authorList>
            <person name="Sun Q."/>
            <person name="Mori K."/>
        </authorList>
    </citation>
    <scope>NUCLEOTIDE SEQUENCE [LARGE SCALE GENOMIC DNA]</scope>
    <source>
        <strain evidence="1 2">TBRC 2205</strain>
    </source>
</reference>
<protein>
    <submittedName>
        <fullName evidence="1">Uncharacterized protein</fullName>
    </submittedName>
</protein>
<accession>A0ABV6NQU0</accession>
<evidence type="ECO:0000313" key="2">
    <source>
        <dbReference type="Proteomes" id="UP001589894"/>
    </source>
</evidence>